<reference evidence="1 2" key="1">
    <citation type="submission" date="2019-07" db="EMBL/GenBank/DDBJ databases">
        <title>Whole genome shotgun sequence of Pseudonocardia asaccharolytica NBRC 16224.</title>
        <authorList>
            <person name="Hosoyama A."/>
            <person name="Uohara A."/>
            <person name="Ohji S."/>
            <person name="Ichikawa N."/>
        </authorList>
    </citation>
    <scope>NUCLEOTIDE SEQUENCE [LARGE SCALE GENOMIC DNA]</scope>
    <source>
        <strain evidence="1 2">NBRC 16224</strain>
    </source>
</reference>
<evidence type="ECO:0000313" key="1">
    <source>
        <dbReference type="EMBL" id="GEL17681.1"/>
    </source>
</evidence>
<proteinExistence type="predicted"/>
<gene>
    <name evidence="1" type="ORF">PA7_15180</name>
</gene>
<evidence type="ECO:0000313" key="2">
    <source>
        <dbReference type="Proteomes" id="UP000321328"/>
    </source>
</evidence>
<dbReference type="STRING" id="1123024.GCA_000423625_03012"/>
<accession>A0A511CYR2</accession>
<dbReference type="RefSeq" id="WP_028930671.1">
    <property type="nucleotide sequence ID" value="NZ_AUII01000013.1"/>
</dbReference>
<comment type="caution">
    <text evidence="1">The sequence shown here is derived from an EMBL/GenBank/DDBJ whole genome shotgun (WGS) entry which is preliminary data.</text>
</comment>
<dbReference type="EMBL" id="BJVI01000011">
    <property type="protein sequence ID" value="GEL17681.1"/>
    <property type="molecule type" value="Genomic_DNA"/>
</dbReference>
<protein>
    <submittedName>
        <fullName evidence="1">Uncharacterized protein</fullName>
    </submittedName>
</protein>
<sequence length="70" mass="7917">MGRYDRIWVDIPEGTRLSEAESAWLGEVVEGLADALEGLEGPPPRPCRHWRCRVYRTVLRWALRGLPGGS</sequence>
<dbReference type="Proteomes" id="UP000321328">
    <property type="component" value="Unassembled WGS sequence"/>
</dbReference>
<keyword evidence="2" id="KW-1185">Reference proteome</keyword>
<name>A0A511CYR2_9PSEU</name>
<organism evidence="1 2">
    <name type="scientific">Pseudonocardia asaccharolytica DSM 44247 = NBRC 16224</name>
    <dbReference type="NCBI Taxonomy" id="1123024"/>
    <lineage>
        <taxon>Bacteria</taxon>
        <taxon>Bacillati</taxon>
        <taxon>Actinomycetota</taxon>
        <taxon>Actinomycetes</taxon>
        <taxon>Pseudonocardiales</taxon>
        <taxon>Pseudonocardiaceae</taxon>
        <taxon>Pseudonocardia</taxon>
    </lineage>
</organism>
<dbReference type="AlphaFoldDB" id="A0A511CYR2"/>